<dbReference type="EMBL" id="LAZR01010642">
    <property type="protein sequence ID" value="KKM65876.1"/>
    <property type="molecule type" value="Genomic_DNA"/>
</dbReference>
<organism evidence="1">
    <name type="scientific">marine sediment metagenome</name>
    <dbReference type="NCBI Taxonomy" id="412755"/>
    <lineage>
        <taxon>unclassified sequences</taxon>
        <taxon>metagenomes</taxon>
        <taxon>ecological metagenomes</taxon>
    </lineage>
</organism>
<sequence>MPENIFPGVSLSVLRQATTIEAGRPLLISGRFTALGFGLPAFIRVYMEGPSYDPQVRGFDTFSSPFSGDYAVNVLAEKDGQYLVYAQAFPPPPFPVGPPFPEAILLGPPLAESPRPPIMVGRPTPGGVEALLPTGEWRALPAPPMAPAEFRPVITVAPAIGVTVA</sequence>
<evidence type="ECO:0000313" key="1">
    <source>
        <dbReference type="EMBL" id="KKM65876.1"/>
    </source>
</evidence>
<proteinExistence type="predicted"/>
<dbReference type="AlphaFoldDB" id="A0A0F9JTT2"/>
<gene>
    <name evidence="1" type="ORF">LCGC14_1486920</name>
</gene>
<accession>A0A0F9JTT2</accession>
<comment type="caution">
    <text evidence="1">The sequence shown here is derived from an EMBL/GenBank/DDBJ whole genome shotgun (WGS) entry which is preliminary data.</text>
</comment>
<reference evidence="1" key="1">
    <citation type="journal article" date="2015" name="Nature">
        <title>Complex archaea that bridge the gap between prokaryotes and eukaryotes.</title>
        <authorList>
            <person name="Spang A."/>
            <person name="Saw J.H."/>
            <person name="Jorgensen S.L."/>
            <person name="Zaremba-Niedzwiedzka K."/>
            <person name="Martijn J."/>
            <person name="Lind A.E."/>
            <person name="van Eijk R."/>
            <person name="Schleper C."/>
            <person name="Guy L."/>
            <person name="Ettema T.J."/>
        </authorList>
    </citation>
    <scope>NUCLEOTIDE SEQUENCE</scope>
</reference>
<name>A0A0F9JTT2_9ZZZZ</name>
<protein>
    <submittedName>
        <fullName evidence="1">Uncharacterized protein</fullName>
    </submittedName>
</protein>
<feature type="non-terminal residue" evidence="1">
    <location>
        <position position="165"/>
    </location>
</feature>